<name>A0A379SCN4_SALER</name>
<evidence type="ECO:0000313" key="2">
    <source>
        <dbReference type="Proteomes" id="UP000254332"/>
    </source>
</evidence>
<dbReference type="Proteomes" id="UP000254332">
    <property type="component" value="Unassembled WGS sequence"/>
</dbReference>
<accession>A0A379SCN4</accession>
<proteinExistence type="predicted"/>
<dbReference type="AlphaFoldDB" id="A0A379SCN4"/>
<gene>
    <name evidence="1" type="ORF">NCTC10718_04490</name>
</gene>
<dbReference type="EMBL" id="UGWQ01000002">
    <property type="protein sequence ID" value="SUG27187.1"/>
    <property type="molecule type" value="Genomic_DNA"/>
</dbReference>
<protein>
    <submittedName>
        <fullName evidence="1">Uncharacterized protein</fullName>
    </submittedName>
</protein>
<organism evidence="1 2">
    <name type="scientific">Salmonella enterica</name>
    <name type="common">Salmonella choleraesuis</name>
    <dbReference type="NCBI Taxonomy" id="28901"/>
    <lineage>
        <taxon>Bacteria</taxon>
        <taxon>Pseudomonadati</taxon>
        <taxon>Pseudomonadota</taxon>
        <taxon>Gammaproteobacteria</taxon>
        <taxon>Enterobacterales</taxon>
        <taxon>Enterobacteriaceae</taxon>
        <taxon>Salmonella</taxon>
    </lineage>
</organism>
<evidence type="ECO:0000313" key="1">
    <source>
        <dbReference type="EMBL" id="SUG27187.1"/>
    </source>
</evidence>
<reference evidence="1 2" key="1">
    <citation type="submission" date="2018-06" db="EMBL/GenBank/DDBJ databases">
        <authorList>
            <consortium name="Pathogen Informatics"/>
            <person name="Doyle S."/>
        </authorList>
    </citation>
    <scope>NUCLEOTIDE SEQUENCE [LARGE SCALE GENOMIC DNA]</scope>
    <source>
        <strain evidence="1 2">NCTC10718</strain>
    </source>
</reference>
<sequence length="87" mass="9883">MNKYKITLLLIPVFYSSFCNSGDTNTITYGYDKLSSEIYATNGDIKKRSNSSSITQGIHLILLSFFLTHRPLLPMGGRYTILQHILH</sequence>